<evidence type="ECO:0000256" key="1">
    <source>
        <dbReference type="SAM" id="MobiDB-lite"/>
    </source>
</evidence>
<sequence>MNEFGLQRLCFKLINNATKQQEQQHVNILTIMTQTDETQTTRASSKHKSKRKQSTDPLLTPPSTINSPINIPQSTATTNSSIVPILSSPSSSNVFDGSIEHVWISLAELPHHTYSTSNSSKRPRTSTTSAKQTTTAPTKRFSYKLYDWNFHSTLLPYKWYTIK</sequence>
<dbReference type="EMBL" id="CAJNOM010000607">
    <property type="protein sequence ID" value="CAF1520023.1"/>
    <property type="molecule type" value="Genomic_DNA"/>
</dbReference>
<dbReference type="AlphaFoldDB" id="A0A815NU09"/>
<evidence type="ECO:0000313" key="4">
    <source>
        <dbReference type="Proteomes" id="UP000663832"/>
    </source>
</evidence>
<reference evidence="2" key="1">
    <citation type="submission" date="2021-02" db="EMBL/GenBank/DDBJ databases">
        <authorList>
            <person name="Nowell W R."/>
        </authorList>
    </citation>
    <scope>NUCLEOTIDE SEQUENCE</scope>
</reference>
<name>A0A815NU09_9BILA</name>
<feature type="region of interest" description="Disordered" evidence="1">
    <location>
        <begin position="36"/>
        <end position="73"/>
    </location>
</feature>
<feature type="region of interest" description="Disordered" evidence="1">
    <location>
        <begin position="114"/>
        <end position="134"/>
    </location>
</feature>
<gene>
    <name evidence="2" type="ORF">BJG266_LOCUS39731</name>
    <name evidence="3" type="ORF">QVE165_LOCUS44720</name>
</gene>
<protein>
    <submittedName>
        <fullName evidence="2">Uncharacterized protein</fullName>
    </submittedName>
</protein>
<comment type="caution">
    <text evidence="2">The sequence shown here is derived from an EMBL/GenBank/DDBJ whole genome shotgun (WGS) entry which is preliminary data.</text>
</comment>
<feature type="compositionally biased region" description="Low complexity" evidence="1">
    <location>
        <begin position="61"/>
        <end position="72"/>
    </location>
</feature>
<evidence type="ECO:0000313" key="2">
    <source>
        <dbReference type="EMBL" id="CAF1438135.1"/>
    </source>
</evidence>
<proteinExistence type="predicted"/>
<evidence type="ECO:0000313" key="5">
    <source>
        <dbReference type="Proteomes" id="UP000663877"/>
    </source>
</evidence>
<dbReference type="Proteomes" id="UP000663832">
    <property type="component" value="Unassembled WGS sequence"/>
</dbReference>
<feature type="compositionally biased region" description="Low complexity" evidence="1">
    <location>
        <begin position="125"/>
        <end position="134"/>
    </location>
</feature>
<organism evidence="2 5">
    <name type="scientific">Adineta steineri</name>
    <dbReference type="NCBI Taxonomy" id="433720"/>
    <lineage>
        <taxon>Eukaryota</taxon>
        <taxon>Metazoa</taxon>
        <taxon>Spiralia</taxon>
        <taxon>Gnathifera</taxon>
        <taxon>Rotifera</taxon>
        <taxon>Eurotatoria</taxon>
        <taxon>Bdelloidea</taxon>
        <taxon>Adinetida</taxon>
        <taxon>Adinetidae</taxon>
        <taxon>Adineta</taxon>
    </lineage>
</organism>
<dbReference type="EMBL" id="CAJNOI010001773">
    <property type="protein sequence ID" value="CAF1438135.1"/>
    <property type="molecule type" value="Genomic_DNA"/>
</dbReference>
<dbReference type="Proteomes" id="UP000663877">
    <property type="component" value="Unassembled WGS sequence"/>
</dbReference>
<evidence type="ECO:0000313" key="3">
    <source>
        <dbReference type="EMBL" id="CAF1520023.1"/>
    </source>
</evidence>
<keyword evidence="4" id="KW-1185">Reference proteome</keyword>
<accession>A0A815NU09</accession>